<evidence type="ECO:0000256" key="10">
    <source>
        <dbReference type="ARBA" id="ARBA00049014"/>
    </source>
</evidence>
<evidence type="ECO:0000259" key="15">
    <source>
        <dbReference type="PROSITE" id="PS50011"/>
    </source>
</evidence>
<evidence type="ECO:0000313" key="17">
    <source>
        <dbReference type="Proteomes" id="UP000276133"/>
    </source>
</evidence>
<dbReference type="PROSITE" id="PS00108">
    <property type="entry name" value="PROTEIN_KINASE_ST"/>
    <property type="match status" value="1"/>
</dbReference>
<dbReference type="FunFam" id="3.30.200.20:FF:000040">
    <property type="entry name" value="Dual specificity mitogen-activated protein kinase kinase"/>
    <property type="match status" value="1"/>
</dbReference>
<evidence type="ECO:0000256" key="14">
    <source>
        <dbReference type="SAM" id="MobiDB-lite"/>
    </source>
</evidence>
<evidence type="ECO:0000256" key="12">
    <source>
        <dbReference type="ARBA" id="ARBA00051693"/>
    </source>
</evidence>
<comment type="catalytic activity">
    <reaction evidence="10">
        <text>L-seryl-[protein] + ATP = O-phospho-L-seryl-[protein] + ADP + H(+)</text>
        <dbReference type="Rhea" id="RHEA:17989"/>
        <dbReference type="Rhea" id="RHEA-COMP:9863"/>
        <dbReference type="Rhea" id="RHEA-COMP:11604"/>
        <dbReference type="ChEBI" id="CHEBI:15378"/>
        <dbReference type="ChEBI" id="CHEBI:29999"/>
        <dbReference type="ChEBI" id="CHEBI:30616"/>
        <dbReference type="ChEBI" id="CHEBI:83421"/>
        <dbReference type="ChEBI" id="CHEBI:456216"/>
        <dbReference type="EC" id="2.7.12.2"/>
    </reaction>
</comment>
<dbReference type="InterPro" id="IPR017441">
    <property type="entry name" value="Protein_kinase_ATP_BS"/>
</dbReference>
<dbReference type="InterPro" id="IPR000719">
    <property type="entry name" value="Prot_kinase_dom"/>
</dbReference>
<dbReference type="InterPro" id="IPR052468">
    <property type="entry name" value="Dual_spec_MAPK_kinase"/>
</dbReference>
<dbReference type="FunFam" id="1.10.510.10:FF:000432">
    <property type="entry name" value="mitogen-activated protein kinase kinase 3"/>
    <property type="match status" value="1"/>
</dbReference>
<comment type="catalytic activity">
    <reaction evidence="12">
        <text>L-tyrosyl-[protein] + ATP = O-phospho-L-tyrosyl-[protein] + ADP + H(+)</text>
        <dbReference type="Rhea" id="RHEA:10596"/>
        <dbReference type="Rhea" id="RHEA-COMP:10136"/>
        <dbReference type="Rhea" id="RHEA-COMP:20101"/>
        <dbReference type="ChEBI" id="CHEBI:15378"/>
        <dbReference type="ChEBI" id="CHEBI:30616"/>
        <dbReference type="ChEBI" id="CHEBI:46858"/>
        <dbReference type="ChEBI" id="CHEBI:61978"/>
        <dbReference type="ChEBI" id="CHEBI:456216"/>
        <dbReference type="EC" id="2.7.12.2"/>
    </reaction>
</comment>
<evidence type="ECO:0000256" key="2">
    <source>
        <dbReference type="ARBA" id="ARBA00022553"/>
    </source>
</evidence>
<dbReference type="PANTHER" id="PTHR47238:SF2">
    <property type="entry name" value="DUAL SPECIFICITY MITOGEN-ACTIVATED PROTEIN KINASE KINASE HEMIPTEROUS"/>
    <property type="match status" value="1"/>
</dbReference>
<dbReference type="GO" id="GO:0004713">
    <property type="term" value="F:protein tyrosine kinase activity"/>
    <property type="evidence" value="ECO:0007669"/>
    <property type="project" value="UniProtKB-KW"/>
</dbReference>
<accession>A0A3M7RFJ8</accession>
<feature type="compositionally biased region" description="Low complexity" evidence="14">
    <location>
        <begin position="34"/>
        <end position="61"/>
    </location>
</feature>
<keyword evidence="17" id="KW-1185">Reference proteome</keyword>
<dbReference type="EMBL" id="REGN01003547">
    <property type="protein sequence ID" value="RNA22028.1"/>
    <property type="molecule type" value="Genomic_DNA"/>
</dbReference>
<protein>
    <recommendedName>
        <fullName evidence="9">mitogen-activated protein kinase kinase</fullName>
        <ecNumber evidence="9">2.7.12.2</ecNumber>
    </recommendedName>
</protein>
<dbReference type="Proteomes" id="UP000276133">
    <property type="component" value="Unassembled WGS sequence"/>
</dbReference>
<keyword evidence="7" id="KW-0829">Tyrosine-protein kinase</keyword>
<evidence type="ECO:0000256" key="11">
    <source>
        <dbReference type="ARBA" id="ARBA00049299"/>
    </source>
</evidence>
<keyword evidence="3" id="KW-0808">Transferase</keyword>
<keyword evidence="2" id="KW-0597">Phosphoprotein</keyword>
<keyword evidence="6 13" id="KW-0067">ATP-binding</keyword>
<feature type="binding site" evidence="13">
    <location>
        <position position="292"/>
    </location>
    <ligand>
        <name>ATP</name>
        <dbReference type="ChEBI" id="CHEBI:30616"/>
    </ligand>
</feature>
<comment type="similarity">
    <text evidence="8">Belongs to the protein kinase superfamily. STE Ser/Thr protein kinase family. MAP kinase kinase subfamily.</text>
</comment>
<evidence type="ECO:0000313" key="16">
    <source>
        <dbReference type="EMBL" id="RNA22028.1"/>
    </source>
</evidence>
<name>A0A3M7RFJ8_BRAPC</name>
<feature type="region of interest" description="Disordered" evidence="14">
    <location>
        <begin position="15"/>
        <end position="75"/>
    </location>
</feature>
<keyword evidence="5 16" id="KW-0418">Kinase</keyword>
<evidence type="ECO:0000256" key="3">
    <source>
        <dbReference type="ARBA" id="ARBA00022679"/>
    </source>
</evidence>
<dbReference type="Gene3D" id="1.10.510.10">
    <property type="entry name" value="Transferase(Phosphotransferase) domain 1"/>
    <property type="match status" value="1"/>
</dbReference>
<dbReference type="GO" id="GO:0006950">
    <property type="term" value="P:response to stress"/>
    <property type="evidence" value="ECO:0007669"/>
    <property type="project" value="UniProtKB-ARBA"/>
</dbReference>
<sequence length="559" mass="62859">MSRLNKKLNLFSDQPSCTLSAQPSTNINSPNLQIPIINTPSSTKSSSLTSSSNVTSLPSINPNTQKHSNPEFNKTHLSLNFSNTNSTSGFKNQFSSSFANIKNKDLNKLDETKMFFETENNQFKLNNNRHSVLTQINSSFSDQALTPNRNMMNRRSELKILNFGNGYFSEPKNLRKLDLAKADKVNFELSDSDFMSPLKSTKPLSLNLSPSRSSSPSSLSLSSSTNSLSRLEAIDSDKFRKIMVNSGYLLIGQRRIQVTIDQLSTISLLGHGTSGVVTKMKHKPTGFEMAVKQMSISGIEEENKRILTDVDVIAKSNNCKNIVKCLGYTISESDVWIFMELMLSSFDELLTLNNGPIPENIIGKLSVSILSALNYLKEKHNMMHRDIKPSNILIDENGEIKLCDFGISGRLVNSKAFSKNTIGNFGSAGYTAPERIQQTSDYDVRADIWSFGISLIELANGEYPYKNCKFEFEILSAIIDHDPPELKGDHFSDMFKSFIKSCLQKDFRKRPKYNTLLSHEFIKHYEEAQVDVKGWLYELLKKKERSEPKKSEGKCSESN</sequence>
<evidence type="ECO:0000256" key="8">
    <source>
        <dbReference type="ARBA" id="ARBA00038035"/>
    </source>
</evidence>
<evidence type="ECO:0000256" key="7">
    <source>
        <dbReference type="ARBA" id="ARBA00023137"/>
    </source>
</evidence>
<dbReference type="PANTHER" id="PTHR47238">
    <property type="entry name" value="MITOGEN-ACTIVATED PROTEIN KINASE KINASE 5"/>
    <property type="match status" value="1"/>
</dbReference>
<dbReference type="SMART" id="SM00220">
    <property type="entry name" value="S_TKc"/>
    <property type="match status" value="1"/>
</dbReference>
<dbReference type="Pfam" id="PF00069">
    <property type="entry name" value="Pkinase"/>
    <property type="match status" value="1"/>
</dbReference>
<proteinExistence type="inferred from homology"/>
<evidence type="ECO:0000256" key="6">
    <source>
        <dbReference type="ARBA" id="ARBA00022840"/>
    </source>
</evidence>
<feature type="compositionally biased region" description="Low complexity" evidence="14">
    <location>
        <begin position="204"/>
        <end position="223"/>
    </location>
</feature>
<feature type="compositionally biased region" description="Polar residues" evidence="14">
    <location>
        <begin position="15"/>
        <end position="32"/>
    </location>
</feature>
<evidence type="ECO:0000256" key="9">
    <source>
        <dbReference type="ARBA" id="ARBA00038999"/>
    </source>
</evidence>
<evidence type="ECO:0000256" key="4">
    <source>
        <dbReference type="ARBA" id="ARBA00022741"/>
    </source>
</evidence>
<dbReference type="InterPro" id="IPR011009">
    <property type="entry name" value="Kinase-like_dom_sf"/>
</dbReference>
<evidence type="ECO:0000256" key="5">
    <source>
        <dbReference type="ARBA" id="ARBA00022777"/>
    </source>
</evidence>
<dbReference type="PROSITE" id="PS50011">
    <property type="entry name" value="PROTEIN_KINASE_DOM"/>
    <property type="match status" value="1"/>
</dbReference>
<comment type="caution">
    <text evidence="16">The sequence shown here is derived from an EMBL/GenBank/DDBJ whole genome shotgun (WGS) entry which is preliminary data.</text>
</comment>
<dbReference type="EC" id="2.7.12.2" evidence="9"/>
<dbReference type="PROSITE" id="PS00107">
    <property type="entry name" value="PROTEIN_KINASE_ATP"/>
    <property type="match status" value="1"/>
</dbReference>
<gene>
    <name evidence="16" type="ORF">BpHYR1_032961</name>
</gene>
<evidence type="ECO:0000256" key="1">
    <source>
        <dbReference type="ARBA" id="ARBA00022527"/>
    </source>
</evidence>
<dbReference type="SUPFAM" id="SSF56112">
    <property type="entry name" value="Protein kinase-like (PK-like)"/>
    <property type="match status" value="1"/>
</dbReference>
<dbReference type="InterPro" id="IPR008271">
    <property type="entry name" value="Ser/Thr_kinase_AS"/>
</dbReference>
<dbReference type="GO" id="GO:0004708">
    <property type="term" value="F:MAP kinase kinase activity"/>
    <property type="evidence" value="ECO:0007669"/>
    <property type="project" value="UniProtKB-EC"/>
</dbReference>
<organism evidence="16 17">
    <name type="scientific">Brachionus plicatilis</name>
    <name type="common">Marine rotifer</name>
    <name type="synonym">Brachionus muelleri</name>
    <dbReference type="NCBI Taxonomy" id="10195"/>
    <lineage>
        <taxon>Eukaryota</taxon>
        <taxon>Metazoa</taxon>
        <taxon>Spiralia</taxon>
        <taxon>Gnathifera</taxon>
        <taxon>Rotifera</taxon>
        <taxon>Eurotatoria</taxon>
        <taxon>Monogononta</taxon>
        <taxon>Pseudotrocha</taxon>
        <taxon>Ploima</taxon>
        <taxon>Brachionidae</taxon>
        <taxon>Brachionus</taxon>
    </lineage>
</organism>
<feature type="region of interest" description="Disordered" evidence="14">
    <location>
        <begin position="201"/>
        <end position="223"/>
    </location>
</feature>
<evidence type="ECO:0000256" key="13">
    <source>
        <dbReference type="PROSITE-ProRule" id="PRU10141"/>
    </source>
</evidence>
<dbReference type="GO" id="GO:0005524">
    <property type="term" value="F:ATP binding"/>
    <property type="evidence" value="ECO:0007669"/>
    <property type="project" value="UniProtKB-UniRule"/>
</dbReference>
<keyword evidence="4 13" id="KW-0547">Nucleotide-binding</keyword>
<keyword evidence="1" id="KW-0723">Serine/threonine-protein kinase</keyword>
<feature type="domain" description="Protein kinase" evidence="15">
    <location>
        <begin position="263"/>
        <end position="522"/>
    </location>
</feature>
<reference evidence="16 17" key="1">
    <citation type="journal article" date="2018" name="Sci. Rep.">
        <title>Genomic signatures of local adaptation to the degree of environmental predictability in rotifers.</title>
        <authorList>
            <person name="Franch-Gras L."/>
            <person name="Hahn C."/>
            <person name="Garcia-Roger E.M."/>
            <person name="Carmona M.J."/>
            <person name="Serra M."/>
            <person name="Gomez A."/>
        </authorList>
    </citation>
    <scope>NUCLEOTIDE SEQUENCE [LARGE SCALE GENOMIC DNA]</scope>
    <source>
        <strain evidence="16">HYR1</strain>
    </source>
</reference>
<dbReference type="AlphaFoldDB" id="A0A3M7RFJ8"/>
<feature type="compositionally biased region" description="Polar residues" evidence="14">
    <location>
        <begin position="62"/>
        <end position="75"/>
    </location>
</feature>
<dbReference type="OrthoDB" id="10252354at2759"/>
<dbReference type="STRING" id="10195.A0A3M7RFJ8"/>
<dbReference type="Gene3D" id="3.30.200.20">
    <property type="entry name" value="Phosphorylase Kinase, domain 1"/>
    <property type="match status" value="1"/>
</dbReference>
<dbReference type="GO" id="GO:0004674">
    <property type="term" value="F:protein serine/threonine kinase activity"/>
    <property type="evidence" value="ECO:0007669"/>
    <property type="project" value="UniProtKB-KW"/>
</dbReference>
<comment type="catalytic activity">
    <reaction evidence="11">
        <text>L-threonyl-[protein] + ATP = O-phospho-L-threonyl-[protein] + ADP + H(+)</text>
        <dbReference type="Rhea" id="RHEA:46608"/>
        <dbReference type="Rhea" id="RHEA-COMP:11060"/>
        <dbReference type="Rhea" id="RHEA-COMP:11605"/>
        <dbReference type="ChEBI" id="CHEBI:15378"/>
        <dbReference type="ChEBI" id="CHEBI:30013"/>
        <dbReference type="ChEBI" id="CHEBI:30616"/>
        <dbReference type="ChEBI" id="CHEBI:61977"/>
        <dbReference type="ChEBI" id="CHEBI:456216"/>
        <dbReference type="EC" id="2.7.12.2"/>
    </reaction>
</comment>